<dbReference type="InterPro" id="IPR050138">
    <property type="entry name" value="DHOase/Allantoinase_Hydrolase"/>
</dbReference>
<dbReference type="InParanoid" id="D9Q235"/>
<dbReference type="EMBL" id="CP001742">
    <property type="protein sequence ID" value="ADL19373.1"/>
    <property type="molecule type" value="Genomic_DNA"/>
</dbReference>
<dbReference type="PANTHER" id="PTHR43668:SF2">
    <property type="entry name" value="ALLANTOINASE"/>
    <property type="match status" value="1"/>
</dbReference>
<dbReference type="GO" id="GO:0004151">
    <property type="term" value="F:dihydroorotase activity"/>
    <property type="evidence" value="ECO:0007669"/>
    <property type="project" value="UniProtKB-EC"/>
</dbReference>
<reference evidence="5 6" key="1">
    <citation type="journal article" date="2010" name="Appl. Environ. Microbiol.">
        <title>The genome sequence of the crenarchaeon Acidilobus saccharovorans supports a new order, Acidilobales, and suggests an important ecological role in terrestrial acidic hot springs.</title>
        <authorList>
            <person name="Mardanov A.V."/>
            <person name="Svetlitchnyi V.A."/>
            <person name="Beletsky A.V."/>
            <person name="Prokofeva M.I."/>
            <person name="Bonch-Osmolovskaya E.A."/>
            <person name="Ravin N.V."/>
            <person name="Skryabin K.G."/>
        </authorList>
    </citation>
    <scope>NUCLEOTIDE SEQUENCE [LARGE SCALE GENOMIC DNA]</scope>
    <source>
        <strain evidence="6">DSM 16705 / JCM 18335 / VKM B-2471 / 345-15</strain>
    </source>
</reference>
<evidence type="ECO:0000256" key="3">
    <source>
        <dbReference type="ARBA" id="ARBA00022801"/>
    </source>
</evidence>
<dbReference type="Gene3D" id="3.20.20.140">
    <property type="entry name" value="Metal-dependent hydrolases"/>
    <property type="match status" value="1"/>
</dbReference>
<dbReference type="Proteomes" id="UP000000346">
    <property type="component" value="Chromosome"/>
</dbReference>
<accession>D9Q235</accession>
<dbReference type="STRING" id="666510.ASAC_0968"/>
<gene>
    <name evidence="5" type="ordered locus">ASAC_0968</name>
</gene>
<keyword evidence="2" id="KW-0479">Metal-binding</keyword>
<dbReference type="InterPro" id="IPR002195">
    <property type="entry name" value="Dihydroorotase_CS"/>
</dbReference>
<evidence type="ECO:0000256" key="1">
    <source>
        <dbReference type="ARBA" id="ARBA00001947"/>
    </source>
</evidence>
<dbReference type="PANTHER" id="PTHR43668">
    <property type="entry name" value="ALLANTOINASE"/>
    <property type="match status" value="1"/>
</dbReference>
<dbReference type="HOGENOM" id="CLU_015572_1_1_2"/>
<protein>
    <submittedName>
        <fullName evidence="5">Dihydroorotase</fullName>
        <ecNumber evidence="5">3.5.2.3</ecNumber>
    </submittedName>
</protein>
<dbReference type="GeneID" id="9499210"/>
<dbReference type="GO" id="GO:0004038">
    <property type="term" value="F:allantoinase activity"/>
    <property type="evidence" value="ECO:0007669"/>
    <property type="project" value="TreeGrafter"/>
</dbReference>
<dbReference type="GO" id="GO:0046872">
    <property type="term" value="F:metal ion binding"/>
    <property type="evidence" value="ECO:0007669"/>
    <property type="project" value="UniProtKB-KW"/>
</dbReference>
<keyword evidence="6" id="KW-1185">Reference proteome</keyword>
<dbReference type="InterPro" id="IPR006680">
    <property type="entry name" value="Amidohydro-rel"/>
</dbReference>
<proteinExistence type="predicted"/>
<dbReference type="FunCoup" id="D9Q235">
    <property type="interactions" value="49"/>
</dbReference>
<comment type="cofactor">
    <cofactor evidence="1">
        <name>Zn(2+)</name>
        <dbReference type="ChEBI" id="CHEBI:29105"/>
    </cofactor>
</comment>
<organism evidence="5 6">
    <name type="scientific">Acidilobus saccharovorans (strain DSM 16705 / JCM 18335 / VKM B-2471 / 345-15)</name>
    <dbReference type="NCBI Taxonomy" id="666510"/>
    <lineage>
        <taxon>Archaea</taxon>
        <taxon>Thermoproteota</taxon>
        <taxon>Thermoprotei</taxon>
        <taxon>Acidilobales</taxon>
        <taxon>Acidilobaceae</taxon>
        <taxon>Acidilobus</taxon>
    </lineage>
</organism>
<dbReference type="AlphaFoldDB" id="D9Q235"/>
<dbReference type="EC" id="3.5.2.3" evidence="5"/>
<feature type="domain" description="Amidohydrolase-related" evidence="4">
    <location>
        <begin position="78"/>
        <end position="152"/>
    </location>
</feature>
<keyword evidence="3 5" id="KW-0378">Hydrolase</keyword>
<dbReference type="PROSITE" id="PS00483">
    <property type="entry name" value="DIHYDROOROTASE_2"/>
    <property type="match status" value="1"/>
</dbReference>
<evidence type="ECO:0000313" key="5">
    <source>
        <dbReference type="EMBL" id="ADL19373.1"/>
    </source>
</evidence>
<dbReference type="GO" id="GO:0005737">
    <property type="term" value="C:cytoplasm"/>
    <property type="evidence" value="ECO:0007669"/>
    <property type="project" value="TreeGrafter"/>
</dbReference>
<sequence>MPLLRHRNRRKRCYRAACRWWAKLKDYENVVSVCGKLIDSRGFLGSGCVNIGSNGFINSISKTPRGDKVYSYEGEGEYIAPGLVDIHVHLRGLELSYKEDEATGTRAALSSGITLVADMPNTKPRLSTPEAIGLKLNELAEKSFVDYAVYAGVPDSPELITKILNLAVAGFKIFPEDIMKRWSSVRKILGLSNVLAVVHPELPEADRVWDEDNYERGELRGCWMEGASLYYLSEAAAKVHITHVSCPGTLRLAKSMGFSVDTTPHYLLYDYTLGGCYFRVNPPLRDPITRTLMMKALTEGLFDALASDHAPHSLGEKSAWPHCPAGIPWLGLWPWLLYRLVRAHALSRSEFLRLLTSGPAKILGLGARYGLIEVGYRGNLVVVSESPSRFLSTYSKAPYGHAFMEELAAAPRAVFIGGQLAAEEMEVTLKPTALNPFSRRGEVEP</sequence>
<dbReference type="NCBIfam" id="NF001541">
    <property type="entry name" value="PRK00369.1"/>
    <property type="match status" value="1"/>
</dbReference>
<dbReference type="InterPro" id="IPR032466">
    <property type="entry name" value="Metal_Hydrolase"/>
</dbReference>
<dbReference type="KEGG" id="asc:ASAC_0968"/>
<dbReference type="OrthoDB" id="8791at2157"/>
<dbReference type="Pfam" id="PF01979">
    <property type="entry name" value="Amidohydro_1"/>
    <property type="match status" value="2"/>
</dbReference>
<evidence type="ECO:0000259" key="4">
    <source>
        <dbReference type="Pfam" id="PF01979"/>
    </source>
</evidence>
<name>D9Q235_ACIS3</name>
<dbReference type="GO" id="GO:0006145">
    <property type="term" value="P:purine nucleobase catabolic process"/>
    <property type="evidence" value="ECO:0007669"/>
    <property type="project" value="TreeGrafter"/>
</dbReference>
<evidence type="ECO:0000313" key="6">
    <source>
        <dbReference type="Proteomes" id="UP000000346"/>
    </source>
</evidence>
<evidence type="ECO:0000256" key="2">
    <source>
        <dbReference type="ARBA" id="ARBA00022723"/>
    </source>
</evidence>
<dbReference type="RefSeq" id="WP_013266885.1">
    <property type="nucleotide sequence ID" value="NC_014374.1"/>
</dbReference>
<dbReference type="SUPFAM" id="SSF51556">
    <property type="entry name" value="Metallo-dependent hydrolases"/>
    <property type="match status" value="1"/>
</dbReference>
<dbReference type="InterPro" id="IPR011059">
    <property type="entry name" value="Metal-dep_hydrolase_composite"/>
</dbReference>
<dbReference type="eggNOG" id="arCOG00689">
    <property type="taxonomic scope" value="Archaea"/>
</dbReference>
<dbReference type="SUPFAM" id="SSF51338">
    <property type="entry name" value="Composite domain of metallo-dependent hydrolases"/>
    <property type="match status" value="1"/>
</dbReference>
<feature type="domain" description="Amidohydrolase-related" evidence="4">
    <location>
        <begin position="293"/>
        <end position="418"/>
    </location>
</feature>